<dbReference type="WBParaSite" id="ASIM_0000161301-mRNA-1">
    <property type="protein sequence ID" value="ASIM_0000161301-mRNA-1"/>
    <property type="gene ID" value="ASIM_0000161301"/>
</dbReference>
<reference evidence="1 2" key="2">
    <citation type="submission" date="2018-11" db="EMBL/GenBank/DDBJ databases">
        <authorList>
            <consortium name="Pathogen Informatics"/>
        </authorList>
    </citation>
    <scope>NUCLEOTIDE SEQUENCE [LARGE SCALE GENOMIC DNA]</scope>
</reference>
<gene>
    <name evidence="1" type="ORF">ASIM_LOCUS1490</name>
</gene>
<name>A0A0M3J257_ANISI</name>
<sequence length="41" mass="4517">MCHSGRVAMCHTGVGGDAPHWCWWRCAKVEDGQKCQNSQVG</sequence>
<evidence type="ECO:0000313" key="1">
    <source>
        <dbReference type="EMBL" id="VDK18815.1"/>
    </source>
</evidence>
<proteinExistence type="predicted"/>
<organism evidence="3">
    <name type="scientific">Anisakis simplex</name>
    <name type="common">Herring worm</name>
    <dbReference type="NCBI Taxonomy" id="6269"/>
    <lineage>
        <taxon>Eukaryota</taxon>
        <taxon>Metazoa</taxon>
        <taxon>Ecdysozoa</taxon>
        <taxon>Nematoda</taxon>
        <taxon>Chromadorea</taxon>
        <taxon>Rhabditida</taxon>
        <taxon>Spirurina</taxon>
        <taxon>Ascaridomorpha</taxon>
        <taxon>Ascaridoidea</taxon>
        <taxon>Anisakidae</taxon>
        <taxon>Anisakis</taxon>
        <taxon>Anisakis simplex complex</taxon>
    </lineage>
</organism>
<dbReference type="EMBL" id="UYRR01001610">
    <property type="protein sequence ID" value="VDK18815.1"/>
    <property type="molecule type" value="Genomic_DNA"/>
</dbReference>
<protein>
    <submittedName>
        <fullName evidence="1 3">Uncharacterized protein</fullName>
    </submittedName>
</protein>
<dbReference type="AlphaFoldDB" id="A0A0M3J257"/>
<keyword evidence="2" id="KW-1185">Reference proteome</keyword>
<dbReference type="Proteomes" id="UP000267096">
    <property type="component" value="Unassembled WGS sequence"/>
</dbReference>
<evidence type="ECO:0000313" key="2">
    <source>
        <dbReference type="Proteomes" id="UP000267096"/>
    </source>
</evidence>
<evidence type="ECO:0000313" key="3">
    <source>
        <dbReference type="WBParaSite" id="ASIM_0000161301-mRNA-1"/>
    </source>
</evidence>
<accession>A0A0M3J257</accession>
<reference evidence="3" key="1">
    <citation type="submission" date="2017-02" db="UniProtKB">
        <authorList>
            <consortium name="WormBaseParasite"/>
        </authorList>
    </citation>
    <scope>IDENTIFICATION</scope>
</reference>